<dbReference type="EMBL" id="LGTL01000003">
    <property type="protein sequence ID" value="KPA84149.1"/>
    <property type="molecule type" value="Genomic_DNA"/>
</dbReference>
<dbReference type="InterPro" id="IPR029000">
    <property type="entry name" value="Cyclophilin-like_dom_sf"/>
</dbReference>
<dbReference type="Proteomes" id="UP000037923">
    <property type="component" value="Unassembled WGS sequence"/>
</dbReference>
<evidence type="ECO:0000259" key="4">
    <source>
        <dbReference type="PROSITE" id="PS50072"/>
    </source>
</evidence>
<dbReference type="Gene3D" id="2.40.100.10">
    <property type="entry name" value="Cyclophilin-like"/>
    <property type="match status" value="1"/>
</dbReference>
<dbReference type="VEuPathDB" id="TriTrypDB:LpyrH10_03_3760"/>
<protein>
    <recommendedName>
        <fullName evidence="1">peptidylprolyl isomerase</fullName>
        <ecNumber evidence="1">5.2.1.8</ecNumber>
    </recommendedName>
</protein>
<dbReference type="InterPro" id="IPR044666">
    <property type="entry name" value="Cyclophilin_A-like"/>
</dbReference>
<accession>A0A0M9G7S1</accession>
<gene>
    <name evidence="5" type="ORF">ABB37_02225</name>
</gene>
<dbReference type="GeneID" id="26902520"/>
<dbReference type="GO" id="GO:0003755">
    <property type="term" value="F:peptidyl-prolyl cis-trans isomerase activity"/>
    <property type="evidence" value="ECO:0007669"/>
    <property type="project" value="UniProtKB-KW"/>
</dbReference>
<evidence type="ECO:0000313" key="6">
    <source>
        <dbReference type="Proteomes" id="UP000037923"/>
    </source>
</evidence>
<evidence type="ECO:0000256" key="1">
    <source>
        <dbReference type="ARBA" id="ARBA00013194"/>
    </source>
</evidence>
<keyword evidence="2" id="KW-0697">Rotamase</keyword>
<dbReference type="PANTHER" id="PTHR45625:SF4">
    <property type="entry name" value="PEPTIDYLPROLYL ISOMERASE DOMAIN AND WD REPEAT-CONTAINING PROTEIN 1"/>
    <property type="match status" value="1"/>
</dbReference>
<organism evidence="5 6">
    <name type="scientific">Leptomonas pyrrhocoris</name>
    <name type="common">Firebug parasite</name>
    <dbReference type="NCBI Taxonomy" id="157538"/>
    <lineage>
        <taxon>Eukaryota</taxon>
        <taxon>Discoba</taxon>
        <taxon>Euglenozoa</taxon>
        <taxon>Kinetoplastea</taxon>
        <taxon>Metakinetoplastina</taxon>
        <taxon>Trypanosomatida</taxon>
        <taxon>Trypanosomatidae</taxon>
        <taxon>Leishmaniinae</taxon>
        <taxon>Leptomonas</taxon>
    </lineage>
</organism>
<dbReference type="OMA" id="HMQVDAD"/>
<dbReference type="Pfam" id="PF00160">
    <property type="entry name" value="Pro_isomerase"/>
    <property type="match status" value="1"/>
</dbReference>
<dbReference type="EC" id="5.2.1.8" evidence="1"/>
<keyword evidence="6" id="KW-1185">Reference proteome</keyword>
<name>A0A0M9G7S1_LEPPY</name>
<sequence length="192" mass="20282">MASEARVVQLQTSCGSLSVELYENYCADAFWQLACSGQLRRLIFRRVLAGFAIVGEVDNLCARCTTADEVAAVEGSSEGPGLRHVGAGLLSCRPVMGTPACSRFVVTLSPQPQLDSTQVVFGRVYSGFATVESIARMQVDTNFTLYTPVTTVKCITAVLPKGTPPNSANGRSAAEGCVVKSVSSVPLVSLLE</sequence>
<dbReference type="AlphaFoldDB" id="A0A0M9G7S1"/>
<dbReference type="InterPro" id="IPR002130">
    <property type="entry name" value="Cyclophilin-type_PPIase_dom"/>
</dbReference>
<keyword evidence="3" id="KW-0413">Isomerase</keyword>
<dbReference type="PROSITE" id="PS50072">
    <property type="entry name" value="CSA_PPIASE_2"/>
    <property type="match status" value="1"/>
</dbReference>
<dbReference type="SUPFAM" id="SSF50891">
    <property type="entry name" value="Cyclophilin-like"/>
    <property type="match status" value="1"/>
</dbReference>
<evidence type="ECO:0000313" key="5">
    <source>
        <dbReference type="EMBL" id="KPA84149.1"/>
    </source>
</evidence>
<comment type="caution">
    <text evidence="5">The sequence shown here is derived from an EMBL/GenBank/DDBJ whole genome shotgun (WGS) entry which is preliminary data.</text>
</comment>
<evidence type="ECO:0000256" key="2">
    <source>
        <dbReference type="ARBA" id="ARBA00023110"/>
    </source>
</evidence>
<evidence type="ECO:0000256" key="3">
    <source>
        <dbReference type="ARBA" id="ARBA00023235"/>
    </source>
</evidence>
<dbReference type="GO" id="GO:0071013">
    <property type="term" value="C:catalytic step 2 spliceosome"/>
    <property type="evidence" value="ECO:0007669"/>
    <property type="project" value="TreeGrafter"/>
</dbReference>
<reference evidence="5 6" key="1">
    <citation type="submission" date="2015-07" db="EMBL/GenBank/DDBJ databases">
        <title>High-quality genome of monoxenous trypanosomatid Leptomonas pyrrhocoris.</title>
        <authorList>
            <person name="Flegontov P."/>
            <person name="Butenko A."/>
            <person name="Firsov S."/>
            <person name="Vlcek C."/>
            <person name="Logacheva M.D."/>
            <person name="Field M."/>
            <person name="Filatov D."/>
            <person name="Flegontova O."/>
            <person name="Gerasimov E."/>
            <person name="Jackson A.P."/>
            <person name="Kelly S."/>
            <person name="Opperdoes F."/>
            <person name="O'Reilly A."/>
            <person name="Votypka J."/>
            <person name="Yurchenko V."/>
            <person name="Lukes J."/>
        </authorList>
    </citation>
    <scope>NUCLEOTIDE SEQUENCE [LARGE SCALE GENOMIC DNA]</scope>
    <source>
        <strain evidence="5">H10</strain>
    </source>
</reference>
<dbReference type="PANTHER" id="PTHR45625">
    <property type="entry name" value="PEPTIDYL-PROLYL CIS-TRANS ISOMERASE-RELATED"/>
    <property type="match status" value="1"/>
</dbReference>
<feature type="domain" description="PPIase cyclophilin-type" evidence="4">
    <location>
        <begin position="18"/>
        <end position="152"/>
    </location>
</feature>
<proteinExistence type="predicted"/>
<dbReference type="OrthoDB" id="271386at2759"/>
<dbReference type="RefSeq" id="XP_015662588.1">
    <property type="nucleotide sequence ID" value="XM_015799110.1"/>
</dbReference>